<name>A0A382ZXK1_9ZZZZ</name>
<sequence>VHQLRDPAIYVEDDGLCLLYGGAGETNLAIARLHLK</sequence>
<feature type="non-terminal residue" evidence="1">
    <location>
        <position position="1"/>
    </location>
</feature>
<organism evidence="1">
    <name type="scientific">marine metagenome</name>
    <dbReference type="NCBI Taxonomy" id="408172"/>
    <lineage>
        <taxon>unclassified sequences</taxon>
        <taxon>metagenomes</taxon>
        <taxon>ecological metagenomes</taxon>
    </lineage>
</organism>
<proteinExistence type="predicted"/>
<protein>
    <submittedName>
        <fullName evidence="1">Uncharacterized protein</fullName>
    </submittedName>
</protein>
<dbReference type="AlphaFoldDB" id="A0A382ZXK1"/>
<reference evidence="1" key="1">
    <citation type="submission" date="2018-05" db="EMBL/GenBank/DDBJ databases">
        <authorList>
            <person name="Lanie J.A."/>
            <person name="Ng W.-L."/>
            <person name="Kazmierczak K.M."/>
            <person name="Andrzejewski T.M."/>
            <person name="Davidsen T.M."/>
            <person name="Wayne K.J."/>
            <person name="Tettelin H."/>
            <person name="Glass J.I."/>
            <person name="Rusch D."/>
            <person name="Podicherti R."/>
            <person name="Tsui H.-C.T."/>
            <person name="Winkler M.E."/>
        </authorList>
    </citation>
    <scope>NUCLEOTIDE SEQUENCE</scope>
</reference>
<accession>A0A382ZXK1</accession>
<gene>
    <name evidence="1" type="ORF">METZ01_LOCUS452242</name>
</gene>
<evidence type="ECO:0000313" key="1">
    <source>
        <dbReference type="EMBL" id="SVD99388.1"/>
    </source>
</evidence>
<dbReference type="EMBL" id="UINC01186926">
    <property type="protein sequence ID" value="SVD99388.1"/>
    <property type="molecule type" value="Genomic_DNA"/>
</dbReference>